<dbReference type="InterPro" id="IPR052039">
    <property type="entry name" value="Caspase-related_regulators"/>
</dbReference>
<accession>A0A2U9S562</accession>
<dbReference type="GO" id="GO:0006508">
    <property type="term" value="P:proteolysis"/>
    <property type="evidence" value="ECO:0007669"/>
    <property type="project" value="InterPro"/>
</dbReference>
<organism evidence="4 5">
    <name type="scientific">Azospirillum ramasamyi</name>
    <dbReference type="NCBI Taxonomy" id="682998"/>
    <lineage>
        <taxon>Bacteria</taxon>
        <taxon>Pseudomonadati</taxon>
        <taxon>Pseudomonadota</taxon>
        <taxon>Alphaproteobacteria</taxon>
        <taxon>Rhodospirillales</taxon>
        <taxon>Azospirillaceae</taxon>
        <taxon>Azospirillum</taxon>
    </lineage>
</organism>
<dbReference type="PANTHER" id="PTHR22576:SF37">
    <property type="entry name" value="MUCOSA-ASSOCIATED LYMPHOID TISSUE LYMPHOMA TRANSLOCATION PROTEIN 1"/>
    <property type="match status" value="1"/>
</dbReference>
<dbReference type="Pfam" id="PF00656">
    <property type="entry name" value="Peptidase_C14"/>
    <property type="match status" value="1"/>
</dbReference>
<evidence type="ECO:0000313" key="4">
    <source>
        <dbReference type="EMBL" id="AWU93028.1"/>
    </source>
</evidence>
<evidence type="ECO:0000259" key="3">
    <source>
        <dbReference type="Pfam" id="PF00656"/>
    </source>
</evidence>
<sequence length="575" mass="59384">MTMIARPRSAAFPTSRPWRRLLAGTALTAALLAVLPLGAIAADGGKRVALVIDNGRYSGLDSRSDHAAANAGAMVSALRKAGFSVTRADNVGRVAMESALERFRESLSGADLGFVYYTGLAVGLGEREYLLPADAAPAGAEDLPRAALDLDTVLGDLRDSGRKTVVVIDPGTADALAQRVGGGALGTPMEADGLFVVYAHRPGVPPVPAQSATGAAPFTAALAREMVKPGVTFRDSLAEVARTVAERSGGRQLPWLQDRLGTTLVLVPAVAAAPKPPPAPSPATSSPPSPDAQSQDQASQATKEAPPKEPPPVVTSPSLPPGEYEMARSGVLFDRPAVGARGIAQLPAGAVVTVLEAVPEGSWLRVRDEAGRNGYVTAGTLAARLAAPPPLAARSRGTVEAGPSFGDPAAEPPSTGSSDPVGMEEQRSFPAPPPGTASTEPEGPAVAAERQAMRALGDARTAAERARSRPDSRFWTHGFAAGDRYEGTWAQPSSGSGLGRPIRQGAGVYRFANGQTYEGEWSGDLMSGYGVMTFTDGSRFAGRFSNGQPDGPGVFHYANGAQSAGMWRGSVRLDQ</sequence>
<dbReference type="AlphaFoldDB" id="A0A2U9S562"/>
<protein>
    <recommendedName>
        <fullName evidence="3">Peptidase C14 caspase domain-containing protein</fullName>
    </recommendedName>
</protein>
<feature type="domain" description="Peptidase C14 caspase" evidence="3">
    <location>
        <begin position="46"/>
        <end position="260"/>
    </location>
</feature>
<gene>
    <name evidence="4" type="ORF">DM194_01410</name>
</gene>
<reference evidence="4 5" key="1">
    <citation type="journal article" date="2019" name="Int. J. Syst. Evol. Microbiol.">
        <title>Azospirillum ramasamyi sp. nov., a novel diazotrophic bacterium isolated from fermented bovine products.</title>
        <authorList>
            <person name="Anandham R."/>
            <person name="Heo J."/>
            <person name="Krishnamoorthy R."/>
            <person name="SenthilKumar M."/>
            <person name="Gopal N.O."/>
            <person name="Kim S.J."/>
            <person name="Kwon S.W."/>
        </authorList>
    </citation>
    <scope>NUCLEOTIDE SEQUENCE [LARGE SCALE GENOMIC DNA]</scope>
    <source>
        <strain evidence="4 5">M2T2B2</strain>
    </source>
</reference>
<feature type="compositionally biased region" description="Pro residues" evidence="2">
    <location>
        <begin position="308"/>
        <end position="320"/>
    </location>
</feature>
<feature type="compositionally biased region" description="Pro residues" evidence="2">
    <location>
        <begin position="274"/>
        <end position="290"/>
    </location>
</feature>
<dbReference type="GO" id="GO:0004197">
    <property type="term" value="F:cysteine-type endopeptidase activity"/>
    <property type="evidence" value="ECO:0007669"/>
    <property type="project" value="InterPro"/>
</dbReference>
<keyword evidence="1" id="KW-0677">Repeat</keyword>
<name>A0A2U9S562_9PROT</name>
<evidence type="ECO:0000256" key="2">
    <source>
        <dbReference type="SAM" id="MobiDB-lite"/>
    </source>
</evidence>
<feature type="region of interest" description="Disordered" evidence="2">
    <location>
        <begin position="392"/>
        <end position="469"/>
    </location>
</feature>
<dbReference type="KEGG" id="azm:DM194_01410"/>
<dbReference type="Proteomes" id="UP000249605">
    <property type="component" value="Chromosome"/>
</dbReference>
<dbReference type="OrthoDB" id="7159040at2"/>
<dbReference type="InterPro" id="IPR011600">
    <property type="entry name" value="Pept_C14_caspase"/>
</dbReference>
<evidence type="ECO:0000256" key="1">
    <source>
        <dbReference type="ARBA" id="ARBA00022737"/>
    </source>
</evidence>
<feature type="region of interest" description="Disordered" evidence="2">
    <location>
        <begin position="272"/>
        <end position="322"/>
    </location>
</feature>
<dbReference type="SMART" id="SM00698">
    <property type="entry name" value="MORN"/>
    <property type="match status" value="3"/>
</dbReference>
<proteinExistence type="predicted"/>
<dbReference type="SUPFAM" id="SSF82185">
    <property type="entry name" value="Histone H3 K4-specific methyltransferase SET7/9 N-terminal domain"/>
    <property type="match status" value="1"/>
</dbReference>
<dbReference type="Gene3D" id="2.20.110.10">
    <property type="entry name" value="Histone H3 K4-specific methyltransferase SET7/9 N-terminal domain"/>
    <property type="match status" value="1"/>
</dbReference>
<dbReference type="EMBL" id="CP029829">
    <property type="protein sequence ID" value="AWU93028.1"/>
    <property type="molecule type" value="Genomic_DNA"/>
</dbReference>
<evidence type="ECO:0000313" key="5">
    <source>
        <dbReference type="Proteomes" id="UP000249605"/>
    </source>
</evidence>
<dbReference type="PANTHER" id="PTHR22576">
    <property type="entry name" value="MUCOSA ASSOCIATED LYMPHOID TISSUE LYMPHOMA TRANSLOCATION PROTEIN 1/PARACASPASE"/>
    <property type="match status" value="1"/>
</dbReference>
<keyword evidence="5" id="KW-1185">Reference proteome</keyword>
<dbReference type="InterPro" id="IPR029030">
    <property type="entry name" value="Caspase-like_dom_sf"/>
</dbReference>
<feature type="compositionally biased region" description="Low complexity" evidence="2">
    <location>
        <begin position="291"/>
        <end position="304"/>
    </location>
</feature>
<dbReference type="Gene3D" id="3.40.50.1460">
    <property type="match status" value="1"/>
</dbReference>
<dbReference type="InterPro" id="IPR003409">
    <property type="entry name" value="MORN"/>
</dbReference>
<dbReference type="SUPFAM" id="SSF52129">
    <property type="entry name" value="Caspase-like"/>
    <property type="match status" value="1"/>
</dbReference>
<dbReference type="Pfam" id="PF02493">
    <property type="entry name" value="MORN"/>
    <property type="match status" value="3"/>
</dbReference>